<comment type="function">
    <text evidence="8 10">Essential cell division protein that forms a contractile ring structure (Z ring) at the future cell division site. The regulation of the ring assembly controls the timing and the location of cell division. One of the functions of the FtsZ ring is to recruit other cell division proteins to the septum to produce a new cell wall between the dividing cells. Binds GTP and shows GTPase activity.</text>
</comment>
<keyword evidence="15" id="KW-1185">Reference proteome</keyword>
<keyword evidence="6 8" id="KW-0717">Septation</keyword>
<dbReference type="EMBL" id="JANYMP010000006">
    <property type="protein sequence ID" value="MCS7478346.1"/>
    <property type="molecule type" value="Genomic_DNA"/>
</dbReference>
<feature type="compositionally biased region" description="Polar residues" evidence="11">
    <location>
        <begin position="326"/>
        <end position="344"/>
    </location>
</feature>
<dbReference type="InterPro" id="IPR045061">
    <property type="entry name" value="FtsZ/CetZ"/>
</dbReference>
<dbReference type="GO" id="GO:0005737">
    <property type="term" value="C:cytoplasm"/>
    <property type="evidence" value="ECO:0007669"/>
    <property type="project" value="UniProtKB-SubCell"/>
</dbReference>
<evidence type="ECO:0000256" key="3">
    <source>
        <dbReference type="ARBA" id="ARBA00022618"/>
    </source>
</evidence>
<dbReference type="InterPro" id="IPR008280">
    <property type="entry name" value="Tub_FtsZ_C"/>
</dbReference>
<dbReference type="GO" id="GO:0003924">
    <property type="term" value="F:GTPase activity"/>
    <property type="evidence" value="ECO:0007669"/>
    <property type="project" value="UniProtKB-UniRule"/>
</dbReference>
<comment type="caution">
    <text evidence="14">The sequence shown here is derived from an EMBL/GenBank/DDBJ whole genome shotgun (WGS) entry which is preliminary data.</text>
</comment>
<feature type="domain" description="Tubulin/FtsZ 2-layer sandwich" evidence="13">
    <location>
        <begin position="204"/>
        <end position="321"/>
    </location>
</feature>
<evidence type="ECO:0000256" key="9">
    <source>
        <dbReference type="NCBIfam" id="TIGR00065"/>
    </source>
</evidence>
<dbReference type="InterPro" id="IPR020805">
    <property type="entry name" value="Cell_div_FtsZ_CS"/>
</dbReference>
<feature type="compositionally biased region" description="Polar residues" evidence="11">
    <location>
        <begin position="395"/>
        <end position="411"/>
    </location>
</feature>
<dbReference type="PROSITE" id="PS01134">
    <property type="entry name" value="FTSZ_1"/>
    <property type="match status" value="1"/>
</dbReference>
<name>A0A9X2VKT4_9PSEU</name>
<evidence type="ECO:0000313" key="14">
    <source>
        <dbReference type="EMBL" id="MCS7478346.1"/>
    </source>
</evidence>
<keyword evidence="5 8" id="KW-0342">GTP-binding</keyword>
<dbReference type="Pfam" id="PF12327">
    <property type="entry name" value="FtsZ_C"/>
    <property type="match status" value="1"/>
</dbReference>
<feature type="binding site" evidence="8">
    <location>
        <begin position="105"/>
        <end position="107"/>
    </location>
    <ligand>
        <name>GTP</name>
        <dbReference type="ChEBI" id="CHEBI:37565"/>
    </ligand>
</feature>
<evidence type="ECO:0000256" key="11">
    <source>
        <dbReference type="SAM" id="MobiDB-lite"/>
    </source>
</evidence>
<dbReference type="SMART" id="SM00865">
    <property type="entry name" value="Tubulin_C"/>
    <property type="match status" value="1"/>
</dbReference>
<feature type="binding site" evidence="8">
    <location>
        <position position="184"/>
    </location>
    <ligand>
        <name>GTP</name>
        <dbReference type="ChEBI" id="CHEBI:37565"/>
    </ligand>
</feature>
<dbReference type="PROSITE" id="PS01135">
    <property type="entry name" value="FTSZ_2"/>
    <property type="match status" value="1"/>
</dbReference>
<dbReference type="HAMAP" id="MF_00909">
    <property type="entry name" value="FtsZ"/>
    <property type="match status" value="1"/>
</dbReference>
<accession>A0A9X2VKT4</accession>
<dbReference type="InterPro" id="IPR000158">
    <property type="entry name" value="Cell_div_FtsZ"/>
</dbReference>
<feature type="compositionally biased region" description="Pro residues" evidence="11">
    <location>
        <begin position="346"/>
        <end position="366"/>
    </location>
</feature>
<dbReference type="Proteomes" id="UP001141259">
    <property type="component" value="Unassembled WGS sequence"/>
</dbReference>
<dbReference type="InterPro" id="IPR018316">
    <property type="entry name" value="Tubulin/FtsZ_2-layer-sand-dom"/>
</dbReference>
<keyword evidence="3 8" id="KW-0132">Cell division</keyword>
<dbReference type="GO" id="GO:0000917">
    <property type="term" value="P:division septum assembly"/>
    <property type="evidence" value="ECO:0007669"/>
    <property type="project" value="UniProtKB-KW"/>
</dbReference>
<sequence length="433" mass="44945">MTPPHNYLAVIKVVGIGGGGVNAVNRMIEVGLKGVEFIAVNTDAQALLMSDADVKLDIGRELTRGLGAGANPDVGHKAAEDHREEIEEVLKGADMVFVTAGEGGGTGTGGAPVIAAMARKQGALTIGVVTRPFSFEGKRRAKQAEEGIQQLRNECDTLIVIPNDRLLQLGDIGVSLMDAFRSADEVLLSGVQGITDLITTPGLINLDFADVKSVMSGAGSALMGIGSARGEGRAVTAAQKAINSPLLEASMEGAHGVLLSIAGGSDLGLFEINESASLVQEAAHPDANIIFGTVIDDSLGDEVRVTVIAAGFDSGGPTHKKLEPQVLSSPQRGTVVTGQSGQLSQPAPPTPQQQPPVEQAPPPIQPRPAAVPQQAQPVQNTGAFQTPQPTMPRTFPQSNLPNQHGTGSSLPSRPLPVTDDPDDEVDVPPFMRR</sequence>
<dbReference type="CDD" id="cd02201">
    <property type="entry name" value="FtsZ_type1"/>
    <property type="match status" value="1"/>
</dbReference>
<dbReference type="GO" id="GO:0032153">
    <property type="term" value="C:cell division site"/>
    <property type="evidence" value="ECO:0007669"/>
    <property type="project" value="UniProtKB-UniRule"/>
</dbReference>
<dbReference type="FunFam" id="3.30.1330.20:FF:000005">
    <property type="entry name" value="Cell division protein FtsZ"/>
    <property type="match status" value="1"/>
</dbReference>
<dbReference type="InterPro" id="IPR036525">
    <property type="entry name" value="Tubulin/FtsZ_GTPase_sf"/>
</dbReference>
<evidence type="ECO:0000256" key="10">
    <source>
        <dbReference type="RuleBase" id="RU000631"/>
    </source>
</evidence>
<evidence type="ECO:0000259" key="13">
    <source>
        <dbReference type="SMART" id="SM00865"/>
    </source>
</evidence>
<comment type="subunit">
    <text evidence="8">Homodimer. Polymerizes to form a dynamic ring structure in a strictly GTP-dependent manner. Interacts directly with several other division proteins.</text>
</comment>
<evidence type="ECO:0000256" key="2">
    <source>
        <dbReference type="ARBA" id="ARBA00022490"/>
    </source>
</evidence>
<keyword evidence="4 8" id="KW-0547">Nucleotide-binding</keyword>
<dbReference type="RefSeq" id="WP_259623922.1">
    <property type="nucleotide sequence ID" value="NZ_JANYMP010000006.1"/>
</dbReference>
<dbReference type="PANTHER" id="PTHR30314:SF3">
    <property type="entry name" value="MITOCHONDRIAL DIVISION PROTEIN FSZA"/>
    <property type="match status" value="1"/>
</dbReference>
<dbReference type="InterPro" id="IPR003008">
    <property type="entry name" value="Tubulin_FtsZ_GTPase"/>
</dbReference>
<comment type="similarity">
    <text evidence="1 8 10">Belongs to the FtsZ family.</text>
</comment>
<dbReference type="FunFam" id="3.40.50.1440:FF:000001">
    <property type="entry name" value="Cell division protein FtsZ"/>
    <property type="match status" value="1"/>
</dbReference>
<evidence type="ECO:0000256" key="8">
    <source>
        <dbReference type="HAMAP-Rule" id="MF_00909"/>
    </source>
</evidence>
<dbReference type="GO" id="GO:0005525">
    <property type="term" value="F:GTP binding"/>
    <property type="evidence" value="ECO:0007669"/>
    <property type="project" value="UniProtKB-UniRule"/>
</dbReference>
<dbReference type="SUPFAM" id="SSF52490">
    <property type="entry name" value="Tubulin nucleotide-binding domain-like"/>
    <property type="match status" value="1"/>
</dbReference>
<dbReference type="NCBIfam" id="TIGR00065">
    <property type="entry name" value="ftsZ"/>
    <property type="match status" value="1"/>
</dbReference>
<feature type="region of interest" description="Disordered" evidence="11">
    <location>
        <begin position="312"/>
        <end position="433"/>
    </location>
</feature>
<feature type="domain" description="Tubulin/FtsZ GTPase" evidence="12">
    <location>
        <begin position="10"/>
        <end position="202"/>
    </location>
</feature>
<gene>
    <name evidence="8 14" type="primary">ftsZ</name>
    <name evidence="14" type="ORF">NZH93_15910</name>
</gene>
<evidence type="ECO:0000313" key="15">
    <source>
        <dbReference type="Proteomes" id="UP001141259"/>
    </source>
</evidence>
<dbReference type="Gene3D" id="3.40.50.1440">
    <property type="entry name" value="Tubulin/FtsZ, GTPase domain"/>
    <property type="match status" value="1"/>
</dbReference>
<evidence type="ECO:0000256" key="5">
    <source>
        <dbReference type="ARBA" id="ARBA00023134"/>
    </source>
</evidence>
<evidence type="ECO:0000256" key="7">
    <source>
        <dbReference type="ARBA" id="ARBA00023306"/>
    </source>
</evidence>
<dbReference type="AlphaFoldDB" id="A0A9X2VKT4"/>
<feature type="binding site" evidence="8">
    <location>
        <begin position="18"/>
        <end position="22"/>
    </location>
    <ligand>
        <name>GTP</name>
        <dbReference type="ChEBI" id="CHEBI:37565"/>
    </ligand>
</feature>
<dbReference type="Gene3D" id="3.30.1330.20">
    <property type="entry name" value="Tubulin/FtsZ, C-terminal domain"/>
    <property type="match status" value="1"/>
</dbReference>
<dbReference type="InterPro" id="IPR024757">
    <property type="entry name" value="FtsZ_C"/>
</dbReference>
<keyword evidence="7 8" id="KW-0131">Cell cycle</keyword>
<dbReference type="SUPFAM" id="SSF55307">
    <property type="entry name" value="Tubulin C-terminal domain-like"/>
    <property type="match status" value="1"/>
</dbReference>
<reference evidence="14" key="1">
    <citation type="submission" date="2022-08" db="EMBL/GenBank/DDBJ databases">
        <authorList>
            <person name="Tistechok S."/>
            <person name="Samborskyy M."/>
            <person name="Roman I."/>
        </authorList>
    </citation>
    <scope>NUCLEOTIDE SEQUENCE</scope>
    <source>
        <strain evidence="14">DSM 103496</strain>
    </source>
</reference>
<keyword evidence="2 8" id="KW-0963">Cytoplasm</keyword>
<comment type="subcellular location">
    <subcellularLocation>
        <location evidence="8">Cytoplasm</location>
    </subcellularLocation>
    <text evidence="8">Assembles at midcell at the inner surface of the cytoplasmic membrane.</text>
</comment>
<evidence type="ECO:0000259" key="12">
    <source>
        <dbReference type="SMART" id="SM00864"/>
    </source>
</evidence>
<dbReference type="Pfam" id="PF00091">
    <property type="entry name" value="Tubulin"/>
    <property type="match status" value="1"/>
</dbReference>
<dbReference type="GO" id="GO:0051258">
    <property type="term" value="P:protein polymerization"/>
    <property type="evidence" value="ECO:0007669"/>
    <property type="project" value="UniProtKB-UniRule"/>
</dbReference>
<feature type="binding site" evidence="8">
    <location>
        <position position="140"/>
    </location>
    <ligand>
        <name>GTP</name>
        <dbReference type="ChEBI" id="CHEBI:37565"/>
    </ligand>
</feature>
<feature type="binding site" evidence="8">
    <location>
        <position position="136"/>
    </location>
    <ligand>
        <name>GTP</name>
        <dbReference type="ChEBI" id="CHEBI:37565"/>
    </ligand>
</feature>
<dbReference type="SMART" id="SM00864">
    <property type="entry name" value="Tubulin"/>
    <property type="match status" value="1"/>
</dbReference>
<dbReference type="InterPro" id="IPR037103">
    <property type="entry name" value="Tubulin/FtsZ-like_C"/>
</dbReference>
<dbReference type="GO" id="GO:0043093">
    <property type="term" value="P:FtsZ-dependent cytokinesis"/>
    <property type="evidence" value="ECO:0007669"/>
    <property type="project" value="UniProtKB-UniRule"/>
</dbReference>
<dbReference type="PANTHER" id="PTHR30314">
    <property type="entry name" value="CELL DIVISION PROTEIN FTSZ-RELATED"/>
    <property type="match status" value="1"/>
</dbReference>
<dbReference type="PRINTS" id="PR00423">
    <property type="entry name" value="CELLDVISFTSZ"/>
</dbReference>
<evidence type="ECO:0000256" key="4">
    <source>
        <dbReference type="ARBA" id="ARBA00022741"/>
    </source>
</evidence>
<protein>
    <recommendedName>
        <fullName evidence="8 9">Cell division protein FtsZ</fullName>
    </recommendedName>
</protein>
<feature type="compositionally biased region" description="Low complexity" evidence="11">
    <location>
        <begin position="367"/>
        <end position="379"/>
    </location>
</feature>
<evidence type="ECO:0000256" key="1">
    <source>
        <dbReference type="ARBA" id="ARBA00009690"/>
    </source>
</evidence>
<proteinExistence type="inferred from homology"/>
<evidence type="ECO:0000256" key="6">
    <source>
        <dbReference type="ARBA" id="ARBA00023210"/>
    </source>
</evidence>
<organism evidence="14 15">
    <name type="scientific">Umezawaea endophytica</name>
    <dbReference type="NCBI Taxonomy" id="1654476"/>
    <lineage>
        <taxon>Bacteria</taxon>
        <taxon>Bacillati</taxon>
        <taxon>Actinomycetota</taxon>
        <taxon>Actinomycetes</taxon>
        <taxon>Pseudonocardiales</taxon>
        <taxon>Pseudonocardiaceae</taxon>
        <taxon>Umezawaea</taxon>
    </lineage>
</organism>